<dbReference type="GO" id="GO:0004726">
    <property type="term" value="F:non-membrane spanning protein tyrosine phosphatase activity"/>
    <property type="evidence" value="ECO:0007669"/>
    <property type="project" value="TreeGrafter"/>
</dbReference>
<comment type="similarity">
    <text evidence="9">Belongs to the protein-tyrosine phosphatase family. Non-receptor class 4 subfamily.</text>
</comment>
<proteinExistence type="inferred from homology"/>
<evidence type="ECO:0000256" key="9">
    <source>
        <dbReference type="ARBA" id="ARBA00034734"/>
    </source>
</evidence>
<dbReference type="PANTHER" id="PTHR46559">
    <property type="entry name" value="TYROSINE-PROTEIN PHOSPHATASE NON-RECEPTOR TYPE 11"/>
    <property type="match status" value="1"/>
</dbReference>
<dbReference type="PROSITE" id="PS50001">
    <property type="entry name" value="SH2"/>
    <property type="match status" value="2"/>
</dbReference>
<evidence type="ECO:0000259" key="14">
    <source>
        <dbReference type="PROSITE" id="PS50055"/>
    </source>
</evidence>
<feature type="domain" description="SH2" evidence="13">
    <location>
        <begin position="6"/>
        <end position="102"/>
    </location>
</feature>
<dbReference type="GO" id="GO:0030971">
    <property type="term" value="F:receptor tyrosine kinase binding"/>
    <property type="evidence" value="ECO:0007669"/>
    <property type="project" value="TreeGrafter"/>
</dbReference>
<reference evidence="16" key="1">
    <citation type="submission" date="2023-03" db="EMBL/GenBank/DDBJ databases">
        <authorList>
            <person name="Steffen K."/>
            <person name="Cardenas P."/>
        </authorList>
    </citation>
    <scope>NUCLEOTIDE SEQUENCE</scope>
</reference>
<dbReference type="InterPro" id="IPR000387">
    <property type="entry name" value="Tyr_Pase_dom"/>
</dbReference>
<dbReference type="Proteomes" id="UP001174909">
    <property type="component" value="Unassembled WGS sequence"/>
</dbReference>
<evidence type="ECO:0000313" key="17">
    <source>
        <dbReference type="Proteomes" id="UP001174909"/>
    </source>
</evidence>
<dbReference type="InterPro" id="IPR000980">
    <property type="entry name" value="SH2"/>
</dbReference>
<evidence type="ECO:0000256" key="5">
    <source>
        <dbReference type="ARBA" id="ARBA00022737"/>
    </source>
</evidence>
<evidence type="ECO:0000256" key="7">
    <source>
        <dbReference type="ARBA" id="ARBA00022912"/>
    </source>
</evidence>
<dbReference type="EMBL" id="CASHTH010002055">
    <property type="protein sequence ID" value="CAI8024147.1"/>
    <property type="molecule type" value="Genomic_DNA"/>
</dbReference>
<dbReference type="CDD" id="cd10340">
    <property type="entry name" value="SH2_N-SH2_SHP_like"/>
    <property type="match status" value="1"/>
</dbReference>
<dbReference type="SUPFAM" id="SSF55550">
    <property type="entry name" value="SH2 domain"/>
    <property type="match status" value="2"/>
</dbReference>
<dbReference type="InterPro" id="IPR029021">
    <property type="entry name" value="Prot-tyrosine_phosphatase-like"/>
</dbReference>
<feature type="region of interest" description="Disordered" evidence="12">
    <location>
        <begin position="531"/>
        <end position="569"/>
    </location>
</feature>
<dbReference type="FunFam" id="3.30.505.10:FF:000012">
    <property type="entry name" value="Tyrosine-protein phosphatase non-receptor type"/>
    <property type="match status" value="1"/>
</dbReference>
<evidence type="ECO:0000259" key="15">
    <source>
        <dbReference type="PROSITE" id="PS50056"/>
    </source>
</evidence>
<feature type="domain" description="SH2" evidence="13">
    <location>
        <begin position="112"/>
        <end position="206"/>
    </location>
</feature>
<evidence type="ECO:0000313" key="16">
    <source>
        <dbReference type="EMBL" id="CAI8024147.1"/>
    </source>
</evidence>
<evidence type="ECO:0000256" key="3">
    <source>
        <dbReference type="ARBA" id="ARBA00022490"/>
    </source>
</evidence>
<dbReference type="GO" id="GO:0070374">
    <property type="term" value="P:positive regulation of ERK1 and ERK2 cascade"/>
    <property type="evidence" value="ECO:0007669"/>
    <property type="project" value="TreeGrafter"/>
</dbReference>
<keyword evidence="4" id="KW-0597">Phosphoprotein</keyword>
<evidence type="ECO:0000256" key="6">
    <source>
        <dbReference type="ARBA" id="ARBA00022801"/>
    </source>
</evidence>
<evidence type="ECO:0000256" key="11">
    <source>
        <dbReference type="PROSITE-ProRule" id="PRU00191"/>
    </source>
</evidence>
<keyword evidence="8 11" id="KW-0727">SH2 domain</keyword>
<feature type="compositionally biased region" description="Pro residues" evidence="12">
    <location>
        <begin position="560"/>
        <end position="569"/>
    </location>
</feature>
<protein>
    <recommendedName>
        <fullName evidence="2">protein-tyrosine-phosphatase</fullName>
        <ecNumber evidence="2">3.1.3.48</ecNumber>
    </recommendedName>
</protein>
<keyword evidence="5" id="KW-0677">Repeat</keyword>
<name>A0AA35WRV4_GEOBA</name>
<dbReference type="EC" id="3.1.3.48" evidence="2"/>
<evidence type="ECO:0000256" key="1">
    <source>
        <dbReference type="ARBA" id="ARBA00004496"/>
    </source>
</evidence>
<evidence type="ECO:0000259" key="13">
    <source>
        <dbReference type="PROSITE" id="PS50001"/>
    </source>
</evidence>
<dbReference type="SMART" id="SM00252">
    <property type="entry name" value="SH2"/>
    <property type="match status" value="2"/>
</dbReference>
<dbReference type="FunFam" id="3.90.190.10:FF:000045">
    <property type="entry name" value="Tyrosine-protein phosphatase non-receptor type 12"/>
    <property type="match status" value="1"/>
</dbReference>
<gene>
    <name evidence="16" type="ORF">GBAR_LOCUS14046</name>
</gene>
<keyword evidence="6" id="KW-0378">Hydrolase</keyword>
<evidence type="ECO:0000256" key="12">
    <source>
        <dbReference type="SAM" id="MobiDB-lite"/>
    </source>
</evidence>
<dbReference type="CDD" id="cd09931">
    <property type="entry name" value="SH2_C-SH2_SHP_like"/>
    <property type="match status" value="1"/>
</dbReference>
<comment type="catalytic activity">
    <reaction evidence="10">
        <text>O-phospho-L-tyrosyl-[protein] + H2O = L-tyrosyl-[protein] + phosphate</text>
        <dbReference type="Rhea" id="RHEA:10684"/>
        <dbReference type="Rhea" id="RHEA-COMP:10136"/>
        <dbReference type="Rhea" id="RHEA-COMP:20101"/>
        <dbReference type="ChEBI" id="CHEBI:15377"/>
        <dbReference type="ChEBI" id="CHEBI:43474"/>
        <dbReference type="ChEBI" id="CHEBI:46858"/>
        <dbReference type="ChEBI" id="CHEBI:61978"/>
        <dbReference type="EC" id="3.1.3.48"/>
    </reaction>
</comment>
<dbReference type="AlphaFoldDB" id="A0AA35WRV4"/>
<dbReference type="GO" id="GO:0005737">
    <property type="term" value="C:cytoplasm"/>
    <property type="evidence" value="ECO:0007669"/>
    <property type="project" value="UniProtKB-SubCell"/>
</dbReference>
<dbReference type="SMART" id="SM00194">
    <property type="entry name" value="PTPc"/>
    <property type="match status" value="1"/>
</dbReference>
<dbReference type="GO" id="GO:0050839">
    <property type="term" value="F:cell adhesion molecule binding"/>
    <property type="evidence" value="ECO:0007669"/>
    <property type="project" value="TreeGrafter"/>
</dbReference>
<dbReference type="SMART" id="SM00404">
    <property type="entry name" value="PTPc_motif"/>
    <property type="match status" value="1"/>
</dbReference>
<dbReference type="PROSITE" id="PS00383">
    <property type="entry name" value="TYR_PHOSPHATASE_1"/>
    <property type="match status" value="1"/>
</dbReference>
<dbReference type="Gene3D" id="3.90.190.10">
    <property type="entry name" value="Protein tyrosine phosphatase superfamily"/>
    <property type="match status" value="1"/>
</dbReference>
<evidence type="ECO:0000256" key="2">
    <source>
        <dbReference type="ARBA" id="ARBA00013064"/>
    </source>
</evidence>
<keyword evidence="3" id="KW-0963">Cytoplasm</keyword>
<comment type="subcellular location">
    <subcellularLocation>
        <location evidence="1">Cytoplasm</location>
    </subcellularLocation>
</comment>
<organism evidence="16 17">
    <name type="scientific">Geodia barretti</name>
    <name type="common">Barrett's horny sponge</name>
    <dbReference type="NCBI Taxonomy" id="519541"/>
    <lineage>
        <taxon>Eukaryota</taxon>
        <taxon>Metazoa</taxon>
        <taxon>Porifera</taxon>
        <taxon>Demospongiae</taxon>
        <taxon>Heteroscleromorpha</taxon>
        <taxon>Tetractinellida</taxon>
        <taxon>Astrophorina</taxon>
        <taxon>Geodiidae</taxon>
        <taxon>Geodia</taxon>
    </lineage>
</organism>
<evidence type="ECO:0000256" key="10">
    <source>
        <dbReference type="ARBA" id="ARBA00051722"/>
    </source>
</evidence>
<sequence length="569" mass="64360">MATKRWFHAHISGQDAEEMLMTKGKEGSFLCRPSQTSPGDFTLSVRRVDDVTHIKIQSTGDYYDLYGGEKFATLAELVMFYTENPGTLKEKNGDVIELKAPLNSEEVTNERWYHSNLTGREAETLLLGKGQDSSFLVRTSVHNPGFYVLSARAEDKVSHVMIRNRDNQFDVGGGTVFGSLAELVEHYKKNPMVETSGTVISLKHPYNATSFLPANICQRVQELQKQNQEVYGKAGFWEEFEQLQQQECKHLYSRKEGARPENKTKNRYKNILPFDHTRVMLRDVDQEVVGADYVNANYISGEVPGSEKCYIATQGCLPGTVADFWKMMWQENSRIIVMTTNEVERGRNKCTRYWPDLDETKVYGGVFHMANLKETANPHYILREFLLHCSDDEEGEGRHIFQFHFKAWPDHGVPHEPGVVLGFLQDVSLKQTTEEEAKNCGPIVVHCSAGIGRTGTFIVIDILISLINFQGWDNEIDIQKTIQLVRAQRSGMVQTEQQYKFIYAAINAFVESSKALMQIAEKGDNYGNLKFPHKGEKSEPVYGNMGTGEPTCDRGSEASKPPPPLMPKP</sequence>
<feature type="domain" description="Tyrosine-protein phosphatase" evidence="14">
    <location>
        <begin position="236"/>
        <end position="509"/>
    </location>
</feature>
<evidence type="ECO:0000256" key="4">
    <source>
        <dbReference type="ARBA" id="ARBA00022553"/>
    </source>
</evidence>
<dbReference type="InterPro" id="IPR036860">
    <property type="entry name" value="SH2_dom_sf"/>
</dbReference>
<dbReference type="Pfam" id="PF00102">
    <property type="entry name" value="Y_phosphatase"/>
    <property type="match status" value="1"/>
</dbReference>
<dbReference type="Gene3D" id="3.30.505.10">
    <property type="entry name" value="SH2 domain"/>
    <property type="match status" value="2"/>
</dbReference>
<comment type="caution">
    <text evidence="16">The sequence shown here is derived from an EMBL/GenBank/DDBJ whole genome shotgun (WGS) entry which is preliminary data.</text>
</comment>
<keyword evidence="7" id="KW-0904">Protein phosphatase</keyword>
<accession>A0AA35WRV4</accession>
<dbReference type="Pfam" id="PF00017">
    <property type="entry name" value="SH2"/>
    <property type="match status" value="2"/>
</dbReference>
<evidence type="ECO:0000256" key="8">
    <source>
        <dbReference type="ARBA" id="ARBA00022999"/>
    </source>
</evidence>
<dbReference type="SUPFAM" id="SSF52799">
    <property type="entry name" value="(Phosphotyrosine protein) phosphatases II"/>
    <property type="match status" value="1"/>
</dbReference>
<dbReference type="PRINTS" id="PR00700">
    <property type="entry name" value="PRTYPHPHTASE"/>
</dbReference>
<dbReference type="InterPro" id="IPR016130">
    <property type="entry name" value="Tyr_Pase_AS"/>
</dbReference>
<dbReference type="PROSITE" id="PS50056">
    <property type="entry name" value="TYR_PHOSPHATASE_2"/>
    <property type="match status" value="1"/>
</dbReference>
<dbReference type="InterPro" id="IPR000242">
    <property type="entry name" value="PTP_cat"/>
</dbReference>
<dbReference type="PANTHER" id="PTHR46559:SF3">
    <property type="entry name" value="TYROSINE-PROTEIN PHOSPHATASE NON-RECEPTOR TYPE"/>
    <property type="match status" value="1"/>
</dbReference>
<dbReference type="PROSITE" id="PS50055">
    <property type="entry name" value="TYR_PHOSPHATASE_PTP"/>
    <property type="match status" value="1"/>
</dbReference>
<dbReference type="InterPro" id="IPR003595">
    <property type="entry name" value="Tyr_Pase_cat"/>
</dbReference>
<dbReference type="FunFam" id="3.30.505.10:FF:000018">
    <property type="entry name" value="Tyrosine-protein phosphatase non-receptor type"/>
    <property type="match status" value="1"/>
</dbReference>
<dbReference type="PRINTS" id="PR00401">
    <property type="entry name" value="SH2DOMAIN"/>
</dbReference>
<feature type="domain" description="Tyrosine specific protein phosphatases" evidence="15">
    <location>
        <begin position="421"/>
        <end position="500"/>
    </location>
</feature>
<keyword evidence="17" id="KW-1185">Reference proteome</keyword>